<gene>
    <name evidence="1" type="ORF">HDF14_003739</name>
</gene>
<dbReference type="AlphaFoldDB" id="A0A9X0QGM1"/>
<name>A0A9X0QGM1_9BACT</name>
<organism evidence="1 2">
    <name type="scientific">Tunturiibacter gelidiferens</name>
    <dbReference type="NCBI Taxonomy" id="3069689"/>
    <lineage>
        <taxon>Bacteria</taxon>
        <taxon>Pseudomonadati</taxon>
        <taxon>Acidobacteriota</taxon>
        <taxon>Terriglobia</taxon>
        <taxon>Terriglobales</taxon>
        <taxon>Acidobacteriaceae</taxon>
        <taxon>Tunturiibacter</taxon>
    </lineage>
</organism>
<dbReference type="Proteomes" id="UP000535182">
    <property type="component" value="Unassembled WGS sequence"/>
</dbReference>
<evidence type="ECO:0000313" key="1">
    <source>
        <dbReference type="EMBL" id="MBB5330106.1"/>
    </source>
</evidence>
<accession>A0A9X0QGM1</accession>
<evidence type="ECO:0000313" key="2">
    <source>
        <dbReference type="Proteomes" id="UP000535182"/>
    </source>
</evidence>
<dbReference type="RefSeq" id="WP_183979246.1">
    <property type="nucleotide sequence ID" value="NZ_JACHEB010000009.1"/>
</dbReference>
<reference evidence="1 2" key="1">
    <citation type="submission" date="2020-08" db="EMBL/GenBank/DDBJ databases">
        <title>Genomic Encyclopedia of Type Strains, Phase IV (KMG-V): Genome sequencing to study the core and pangenomes of soil and plant-associated prokaryotes.</title>
        <authorList>
            <person name="Whitman W."/>
        </authorList>
    </citation>
    <scope>NUCLEOTIDE SEQUENCE [LARGE SCALE GENOMIC DNA]</scope>
    <source>
        <strain evidence="1 2">X5P2</strain>
    </source>
</reference>
<comment type="caution">
    <text evidence="1">The sequence shown here is derived from an EMBL/GenBank/DDBJ whole genome shotgun (WGS) entry which is preliminary data.</text>
</comment>
<keyword evidence="2" id="KW-1185">Reference proteome</keyword>
<protein>
    <submittedName>
        <fullName evidence="1">Uncharacterized protein</fullName>
    </submittedName>
</protein>
<proteinExistence type="predicted"/>
<dbReference type="EMBL" id="JACHEB010000009">
    <property type="protein sequence ID" value="MBB5330106.1"/>
    <property type="molecule type" value="Genomic_DNA"/>
</dbReference>
<sequence length="417" mass="43936">MPRLPHLGAGLWSYCGAPRDLSPSKKIVKPRCIMLDFENSTVTLTITNGPIIVTGSFLDTSAGHYLWGGIRNLKLVGPGGSDSYGLWLGGDTTNAFAPAGYNDFGSSYYNINIRGFTYGVAKGVTYQISFSSSTLEGNTYGWYEPGQFGGENISMFGMQFVNNSKYGVYAPNQSANEINCSFCSFDYNGDANMYVMNGSVTLMGGHMERCSGYDIDGPVTASAAMILNIFGMTFVNIGGSVYAPGGCPAFSGVDPAYIHVTGNNSNVTLGGGVELIRNHKMTSVINWAATGFSNALTVEPYIDPASDTAIGLQILVPGQASNIQSLSIPLYNQYVSNNRYFNGITVGQAQGGVFPGAGSIYATGPMGTSVNQGGSVPSVGAFPYGGSYLGWNAQNLGDVDLLSPVPVTTPNAPSYNF</sequence>